<comment type="caution">
    <text evidence="6">The sequence shown here is derived from an EMBL/GenBank/DDBJ whole genome shotgun (WGS) entry which is preliminary data.</text>
</comment>
<evidence type="ECO:0000256" key="5">
    <source>
        <dbReference type="SAM" id="MobiDB-lite"/>
    </source>
</evidence>
<dbReference type="AlphaFoldDB" id="A0AAV9XLW8"/>
<evidence type="ECO:0008006" key="8">
    <source>
        <dbReference type="Google" id="ProtNLM"/>
    </source>
</evidence>
<feature type="compositionally biased region" description="Basic residues" evidence="5">
    <location>
        <begin position="388"/>
        <end position="401"/>
    </location>
</feature>
<keyword evidence="2" id="KW-0240">DNA-directed RNA polymerase</keyword>
<evidence type="ECO:0000313" key="6">
    <source>
        <dbReference type="EMBL" id="KAK6543098.1"/>
    </source>
</evidence>
<evidence type="ECO:0000256" key="2">
    <source>
        <dbReference type="ARBA" id="ARBA00022478"/>
    </source>
</evidence>
<evidence type="ECO:0000256" key="3">
    <source>
        <dbReference type="ARBA" id="ARBA00023163"/>
    </source>
</evidence>
<feature type="compositionally biased region" description="Polar residues" evidence="5">
    <location>
        <begin position="494"/>
        <end position="509"/>
    </location>
</feature>
<accession>A0AAV9XLW8</accession>
<feature type="compositionally biased region" description="Basic residues" evidence="5">
    <location>
        <begin position="1"/>
        <end position="11"/>
    </location>
</feature>
<dbReference type="Pfam" id="PF05132">
    <property type="entry name" value="RNA_pol_Rpc4"/>
    <property type="match status" value="1"/>
</dbReference>
<comment type="subcellular location">
    <subcellularLocation>
        <location evidence="1">Nucleus</location>
    </subcellularLocation>
</comment>
<protein>
    <recommendedName>
        <fullName evidence="8">DNA-directed RNA polymerase III RPC4</fullName>
    </recommendedName>
</protein>
<feature type="region of interest" description="Disordered" evidence="5">
    <location>
        <begin position="1"/>
        <end position="452"/>
    </location>
</feature>
<reference evidence="6 7" key="1">
    <citation type="submission" date="2019-10" db="EMBL/GenBank/DDBJ databases">
        <authorList>
            <person name="Palmer J.M."/>
        </authorList>
    </citation>
    <scope>NUCLEOTIDE SEQUENCE [LARGE SCALE GENOMIC DNA]</scope>
    <source>
        <strain evidence="6 7">TWF694</strain>
    </source>
</reference>
<keyword evidence="3" id="KW-0804">Transcription</keyword>
<sequence>MPPKARGRPPRTRGGATSAASTAAASADESSLPHQQSEQSTTTDAAVEQPPLESTPMAIPPPSGRLEGLTTNPLGLRSSTANTRTAAAAATAAAIASGDATGTSTAAPPLLTPGERPKPKLKFAPKNTTRKTKEQRAELNRIYDPPPPDESLNAFGVTRGGQSGRGARGRGRGRGGGAGRGGEFKREDGAATASGPFALGSVISNGGRQKVSIERISRMPRMSRIGGSTSRVKREGGDDAGNVKNELYSSSDSEGGPKVDVEMIELISSDDGEDEDGEGGERKHSVRGFAPVRIERHEHIDKTAAQQTGDMKKKGEGSGVSVKKEKGKGKEVDLEIIEERKSRGGRRDSGTGPRVKIESESPKATRRSTRSPEQAKKKQSTSPEDKRRKAKARSTSRHRRNSGIVPQSQEDFEENDRFEVDRFSMLRELGPSLPEQAPVDADGDHPMNDEAAAPSLHDEKENKLYLFQFPPILPVLEPAAEVEDEDSEIKQEEPSSTAGPSQKPTVPETTSKIVATETKNKKESFTSLEQVQQAKLPVGTAGKLQVHRSGKVTIVFGGIEFEVHRGVDCEFLQDIVVLQKESGTLDERGKPKGRAWGMGQLKGKFVATPDISKLI</sequence>
<keyword evidence="7" id="KW-1185">Reference proteome</keyword>
<feature type="compositionally biased region" description="Acidic residues" evidence="5">
    <location>
        <begin position="268"/>
        <end position="278"/>
    </location>
</feature>
<feature type="compositionally biased region" description="Low complexity" evidence="5">
    <location>
        <begin position="78"/>
        <end position="107"/>
    </location>
</feature>
<dbReference type="InterPro" id="IPR007811">
    <property type="entry name" value="RPC4"/>
</dbReference>
<dbReference type="Proteomes" id="UP001365542">
    <property type="component" value="Unassembled WGS sequence"/>
</dbReference>
<feature type="compositionally biased region" description="Basic and acidic residues" evidence="5">
    <location>
        <begin position="310"/>
        <end position="363"/>
    </location>
</feature>
<organism evidence="6 7">
    <name type="scientific">Orbilia ellipsospora</name>
    <dbReference type="NCBI Taxonomy" id="2528407"/>
    <lineage>
        <taxon>Eukaryota</taxon>
        <taxon>Fungi</taxon>
        <taxon>Dikarya</taxon>
        <taxon>Ascomycota</taxon>
        <taxon>Pezizomycotina</taxon>
        <taxon>Orbiliomycetes</taxon>
        <taxon>Orbiliales</taxon>
        <taxon>Orbiliaceae</taxon>
        <taxon>Orbilia</taxon>
    </lineage>
</organism>
<feature type="compositionally biased region" description="Low complexity" evidence="5">
    <location>
        <begin position="12"/>
        <end position="27"/>
    </location>
</feature>
<evidence type="ECO:0000256" key="4">
    <source>
        <dbReference type="ARBA" id="ARBA00023242"/>
    </source>
</evidence>
<dbReference type="EMBL" id="JAVHJO010000002">
    <property type="protein sequence ID" value="KAK6543098.1"/>
    <property type="molecule type" value="Genomic_DNA"/>
</dbReference>
<proteinExistence type="predicted"/>
<dbReference type="PANTHER" id="PTHR13408:SF0">
    <property type="entry name" value="DNA-DIRECTED RNA POLYMERASE III SUBUNIT RPC4"/>
    <property type="match status" value="1"/>
</dbReference>
<dbReference type="GO" id="GO:0042797">
    <property type="term" value="P:tRNA transcription by RNA polymerase III"/>
    <property type="evidence" value="ECO:0007669"/>
    <property type="project" value="TreeGrafter"/>
</dbReference>
<feature type="compositionally biased region" description="Basic and acidic residues" evidence="5">
    <location>
        <begin position="415"/>
        <end position="425"/>
    </location>
</feature>
<evidence type="ECO:0000256" key="1">
    <source>
        <dbReference type="ARBA" id="ARBA00004123"/>
    </source>
</evidence>
<feature type="region of interest" description="Disordered" evidence="5">
    <location>
        <begin position="480"/>
        <end position="509"/>
    </location>
</feature>
<feature type="compositionally biased region" description="Basic and acidic residues" evidence="5">
    <location>
        <begin position="131"/>
        <end position="141"/>
    </location>
</feature>
<dbReference type="GO" id="GO:0003677">
    <property type="term" value="F:DNA binding"/>
    <property type="evidence" value="ECO:0007669"/>
    <property type="project" value="InterPro"/>
</dbReference>
<evidence type="ECO:0000313" key="7">
    <source>
        <dbReference type="Proteomes" id="UP001365542"/>
    </source>
</evidence>
<feature type="compositionally biased region" description="Basic and acidic residues" evidence="5">
    <location>
        <begin position="293"/>
        <end position="302"/>
    </location>
</feature>
<dbReference type="PANTHER" id="PTHR13408">
    <property type="entry name" value="DNA-DIRECTED RNA POLYMERASE III"/>
    <property type="match status" value="1"/>
</dbReference>
<feature type="compositionally biased region" description="Polar residues" evidence="5">
    <location>
        <begin position="28"/>
        <end position="44"/>
    </location>
</feature>
<name>A0AAV9XLW8_9PEZI</name>
<keyword evidence="4" id="KW-0539">Nucleus</keyword>
<gene>
    <name evidence="6" type="ORF">TWF694_007021</name>
</gene>
<dbReference type="GO" id="GO:0005666">
    <property type="term" value="C:RNA polymerase III complex"/>
    <property type="evidence" value="ECO:0007669"/>
    <property type="project" value="InterPro"/>
</dbReference>